<dbReference type="InterPro" id="IPR000048">
    <property type="entry name" value="IQ_motif_EF-hand-BS"/>
</dbReference>
<feature type="signal peptide" evidence="2">
    <location>
        <begin position="1"/>
        <end position="25"/>
    </location>
</feature>
<evidence type="ECO:0000313" key="3">
    <source>
        <dbReference type="EMBL" id="CAD8170427.1"/>
    </source>
</evidence>
<dbReference type="AlphaFoldDB" id="A0A8S1V1P5"/>
<dbReference type="SMART" id="SM00698">
    <property type="entry name" value="MORN"/>
    <property type="match status" value="9"/>
</dbReference>
<evidence type="ECO:0008006" key="5">
    <source>
        <dbReference type="Google" id="ProtNLM"/>
    </source>
</evidence>
<proteinExistence type="predicted"/>
<protein>
    <recommendedName>
        <fullName evidence="5">MORN repeat protein</fullName>
    </recommendedName>
</protein>
<reference evidence="3" key="1">
    <citation type="submission" date="2021-01" db="EMBL/GenBank/DDBJ databases">
        <authorList>
            <consortium name="Genoscope - CEA"/>
            <person name="William W."/>
        </authorList>
    </citation>
    <scope>NUCLEOTIDE SEQUENCE</scope>
</reference>
<accession>A0A8S1V1P5</accession>
<evidence type="ECO:0000256" key="1">
    <source>
        <dbReference type="ARBA" id="ARBA00022737"/>
    </source>
</evidence>
<comment type="caution">
    <text evidence="3">The sequence shown here is derived from an EMBL/GenBank/DDBJ whole genome shotgun (WGS) entry which is preliminary data.</text>
</comment>
<dbReference type="InterPro" id="IPR003409">
    <property type="entry name" value="MORN"/>
</dbReference>
<dbReference type="PROSITE" id="PS50096">
    <property type="entry name" value="IQ"/>
    <property type="match status" value="1"/>
</dbReference>
<evidence type="ECO:0000256" key="2">
    <source>
        <dbReference type="SAM" id="SignalP"/>
    </source>
</evidence>
<dbReference type="Pfam" id="PF02493">
    <property type="entry name" value="MORN"/>
    <property type="match status" value="9"/>
</dbReference>
<organism evidence="3 4">
    <name type="scientific">Paramecium octaurelia</name>
    <dbReference type="NCBI Taxonomy" id="43137"/>
    <lineage>
        <taxon>Eukaryota</taxon>
        <taxon>Sar</taxon>
        <taxon>Alveolata</taxon>
        <taxon>Ciliophora</taxon>
        <taxon>Intramacronucleata</taxon>
        <taxon>Oligohymenophorea</taxon>
        <taxon>Peniculida</taxon>
        <taxon>Parameciidae</taxon>
        <taxon>Paramecium</taxon>
    </lineage>
</organism>
<dbReference type="PANTHER" id="PTHR43215">
    <property type="entry name" value="RADIAL SPOKE HEAD 1 HOMOLOG"/>
    <property type="match status" value="1"/>
</dbReference>
<dbReference type="Proteomes" id="UP000683925">
    <property type="component" value="Unassembled WGS sequence"/>
</dbReference>
<keyword evidence="4" id="KW-1185">Reference proteome</keyword>
<keyword evidence="1" id="KW-0677">Repeat</keyword>
<dbReference type="SMART" id="SM00015">
    <property type="entry name" value="IQ"/>
    <property type="match status" value="1"/>
</dbReference>
<keyword evidence="2" id="KW-0732">Signal</keyword>
<dbReference type="OMA" id="QNGAYYE"/>
<feature type="chain" id="PRO_5035757355" description="MORN repeat protein" evidence="2">
    <location>
        <begin position="26"/>
        <end position="500"/>
    </location>
</feature>
<dbReference type="CDD" id="cd23767">
    <property type="entry name" value="IQCD"/>
    <property type="match status" value="1"/>
</dbReference>
<name>A0A8S1V1P5_PAROT</name>
<gene>
    <name evidence="3" type="ORF">POCTA_138.1.T0550173</name>
</gene>
<sequence length="500" mass="58849">MEIVCFVAWLLHFKALRTLIKSSDSCVPMSSKRIRPYSKRRYIKECSNNMMHPKKSFNSILNKCKTEKLWVDQQNYRHSHWDQMYNSMSKELVINCWILGCLIIQRKKYSYVESRMINTKTAIICSRKYIKSKRKNEYQLYINKYMGNNCTGQCAGCYKRDIEIIKSEQHQILSEKPYETLSRKSSKNVVQDAIPLDSKYEINIKPITKSVVDIVGDKSRKTKAVIKIQSYWKGYSVRKKLPYRINIKTSVETEGSRTTGSYFERLCNESNLKRLVKMYNGQWLGKERHGKGIQTWPDGALYDGEWQHNKAYGKGIFRHADKIEYEGEWKQSKACGYGIMRSQNGAYYEGEWEEDLQHGYGKEQWADGSLYEGQYYKGLKHGKGKYIWKDKSYYEGEWQNNKIHGLGAYHWIDGRGYIGQWKNGMMNGHGEYSWSDGRKYVGEYLNDQKHGYGEYKWVDGKEFRGTWEKGVQHGEGVYVTIDGRTKRGMWQEGKLVQWLK</sequence>
<dbReference type="PANTHER" id="PTHR43215:SF14">
    <property type="entry name" value="RADIAL SPOKE HEAD 1 HOMOLOG"/>
    <property type="match status" value="1"/>
</dbReference>
<evidence type="ECO:0000313" key="4">
    <source>
        <dbReference type="Proteomes" id="UP000683925"/>
    </source>
</evidence>
<dbReference type="GO" id="GO:0005829">
    <property type="term" value="C:cytosol"/>
    <property type="evidence" value="ECO:0007669"/>
    <property type="project" value="TreeGrafter"/>
</dbReference>
<dbReference type="Pfam" id="PF00612">
    <property type="entry name" value="IQ"/>
    <property type="match status" value="1"/>
</dbReference>
<dbReference type="EMBL" id="CAJJDP010000055">
    <property type="protein sequence ID" value="CAD8170427.1"/>
    <property type="molecule type" value="Genomic_DNA"/>
</dbReference>
<dbReference type="OrthoDB" id="203073at2759"/>